<dbReference type="PANTHER" id="PTHR15959:SF0">
    <property type="entry name" value="SYNTAXIN-18"/>
    <property type="match status" value="1"/>
</dbReference>
<protein>
    <recommendedName>
        <fullName evidence="14">t-SNARE coiled-coil homology domain-containing protein</fullName>
    </recommendedName>
</protein>
<dbReference type="GO" id="GO:0005783">
    <property type="term" value="C:endoplasmic reticulum"/>
    <property type="evidence" value="ECO:0007669"/>
    <property type="project" value="TreeGrafter"/>
</dbReference>
<keyword evidence="8 11" id="KW-0472">Membrane</keyword>
<reference evidence="12" key="1">
    <citation type="submission" date="2022-07" db="EMBL/GenBank/DDBJ databases">
        <title>Phylogenomic reconstructions and comparative analyses of Kickxellomycotina fungi.</title>
        <authorList>
            <person name="Reynolds N.K."/>
            <person name="Stajich J.E."/>
            <person name="Barry K."/>
            <person name="Grigoriev I.V."/>
            <person name="Crous P."/>
            <person name="Smith M.E."/>
        </authorList>
    </citation>
    <scope>NUCLEOTIDE SEQUENCE</scope>
    <source>
        <strain evidence="12">NBRC 100468</strain>
    </source>
</reference>
<accession>A0A9W8A1F2</accession>
<evidence type="ECO:0000313" key="12">
    <source>
        <dbReference type="EMBL" id="KAJ1920817.1"/>
    </source>
</evidence>
<keyword evidence="3" id="KW-0813">Transport</keyword>
<evidence type="ECO:0000256" key="3">
    <source>
        <dbReference type="ARBA" id="ARBA00022448"/>
    </source>
</evidence>
<gene>
    <name evidence="12" type="ORF">H4219_001053</name>
</gene>
<dbReference type="GO" id="GO:0015031">
    <property type="term" value="P:protein transport"/>
    <property type="evidence" value="ECO:0007669"/>
    <property type="project" value="UniProtKB-KW"/>
</dbReference>
<evidence type="ECO:0008006" key="14">
    <source>
        <dbReference type="Google" id="ProtNLM"/>
    </source>
</evidence>
<keyword evidence="4 11" id="KW-0812">Transmembrane</keyword>
<evidence type="ECO:0000256" key="8">
    <source>
        <dbReference type="ARBA" id="ARBA00023136"/>
    </source>
</evidence>
<dbReference type="AlphaFoldDB" id="A0A9W8A1F2"/>
<comment type="caution">
    <text evidence="12">The sequence shown here is derived from an EMBL/GenBank/DDBJ whole genome shotgun (WGS) entry which is preliminary data.</text>
</comment>
<feature type="coiled-coil region" evidence="9">
    <location>
        <begin position="307"/>
        <end position="334"/>
    </location>
</feature>
<proteinExistence type="inferred from homology"/>
<comment type="subcellular location">
    <subcellularLocation>
        <location evidence="1">Membrane</location>
        <topology evidence="1">Single-pass type IV membrane protein</topology>
    </subcellularLocation>
</comment>
<evidence type="ECO:0000313" key="13">
    <source>
        <dbReference type="Proteomes" id="UP001150538"/>
    </source>
</evidence>
<evidence type="ECO:0000256" key="11">
    <source>
        <dbReference type="SAM" id="Phobius"/>
    </source>
</evidence>
<evidence type="ECO:0000256" key="10">
    <source>
        <dbReference type="SAM" id="MobiDB-lite"/>
    </source>
</evidence>
<dbReference type="Gene3D" id="1.20.5.110">
    <property type="match status" value="1"/>
</dbReference>
<keyword evidence="7 9" id="KW-0175">Coiled coil</keyword>
<dbReference type="EMBL" id="JANBPU010000009">
    <property type="protein sequence ID" value="KAJ1920817.1"/>
    <property type="molecule type" value="Genomic_DNA"/>
</dbReference>
<feature type="region of interest" description="Disordered" evidence="10">
    <location>
        <begin position="260"/>
        <end position="305"/>
    </location>
</feature>
<evidence type="ECO:0000256" key="9">
    <source>
        <dbReference type="SAM" id="Coils"/>
    </source>
</evidence>
<evidence type="ECO:0000256" key="2">
    <source>
        <dbReference type="ARBA" id="ARBA00009063"/>
    </source>
</evidence>
<name>A0A9W8A1F2_9FUNG</name>
<evidence type="ECO:0000256" key="6">
    <source>
        <dbReference type="ARBA" id="ARBA00022989"/>
    </source>
</evidence>
<sequence length="416" mass="46917">MPDITLEFQKYVEKAQNDLKTNSDADNLSGGLNEKKGPAKESIEKSALGRPKTDKYLTDAYIIAQQLDILGRTLQIVKPAYLNTGTLSQRGMRSRYISEKRYSTEKDEKTSRLEDITSRWANMGKRRLNPSECEDIDSEVKNSVRKLLSMIKGQEKIAEELLKIDQEKEAGDVKHLLRRLVNVFDPRNAGRALNEGSGANSSSSSGSSGKVAPEILSHTEIKAAHRSAVTWWLNHRLMQISKAHASMQRTRLNQKLEREMKQVAAGSNKTQSKHQPPHNSAATTHLEDYNKNGMPGDDNDNDNDLSVQLSEQERQQLQIENEDVLKELDSTLDQVRNIQRSLLEISSIQSQLAQHLSHQAAQTERLYNEAVGAVESVEVGNMSLVSAHRHQSDTRKWVLFIVIVSSFVLLFLDWYS</sequence>
<organism evidence="12 13">
    <name type="scientific">Mycoemilia scoparia</name>
    <dbReference type="NCBI Taxonomy" id="417184"/>
    <lineage>
        <taxon>Eukaryota</taxon>
        <taxon>Fungi</taxon>
        <taxon>Fungi incertae sedis</taxon>
        <taxon>Zoopagomycota</taxon>
        <taxon>Kickxellomycotina</taxon>
        <taxon>Kickxellomycetes</taxon>
        <taxon>Kickxellales</taxon>
        <taxon>Kickxellaceae</taxon>
        <taxon>Mycoemilia</taxon>
    </lineage>
</organism>
<dbReference type="OrthoDB" id="342981at2759"/>
<dbReference type="GO" id="GO:0006890">
    <property type="term" value="P:retrograde vesicle-mediated transport, Golgi to endoplasmic reticulum"/>
    <property type="evidence" value="ECO:0007669"/>
    <property type="project" value="TreeGrafter"/>
</dbReference>
<evidence type="ECO:0000256" key="4">
    <source>
        <dbReference type="ARBA" id="ARBA00022692"/>
    </source>
</evidence>
<keyword evidence="5" id="KW-0653">Protein transport</keyword>
<evidence type="ECO:0000256" key="5">
    <source>
        <dbReference type="ARBA" id="ARBA00022927"/>
    </source>
</evidence>
<comment type="similarity">
    <text evidence="2">Belongs to the syntaxin family.</text>
</comment>
<feature type="compositionally biased region" description="Low complexity" evidence="10">
    <location>
        <begin position="196"/>
        <end position="209"/>
    </location>
</feature>
<dbReference type="GO" id="GO:0031201">
    <property type="term" value="C:SNARE complex"/>
    <property type="evidence" value="ECO:0007669"/>
    <property type="project" value="TreeGrafter"/>
</dbReference>
<feature type="region of interest" description="Disordered" evidence="10">
    <location>
        <begin position="19"/>
        <end position="47"/>
    </location>
</feature>
<keyword evidence="13" id="KW-1185">Reference proteome</keyword>
<feature type="compositionally biased region" description="Basic and acidic residues" evidence="10">
    <location>
        <begin position="33"/>
        <end position="44"/>
    </location>
</feature>
<keyword evidence="6 11" id="KW-1133">Transmembrane helix</keyword>
<dbReference type="Proteomes" id="UP001150538">
    <property type="component" value="Unassembled WGS sequence"/>
</dbReference>
<dbReference type="PANTHER" id="PTHR15959">
    <property type="entry name" value="SYNTAXIN-18"/>
    <property type="match status" value="1"/>
</dbReference>
<evidence type="ECO:0000256" key="7">
    <source>
        <dbReference type="ARBA" id="ARBA00023054"/>
    </source>
</evidence>
<feature type="transmembrane region" description="Helical" evidence="11">
    <location>
        <begin position="397"/>
        <end position="415"/>
    </location>
</feature>
<feature type="region of interest" description="Disordered" evidence="10">
    <location>
        <begin position="189"/>
        <end position="211"/>
    </location>
</feature>
<evidence type="ECO:0000256" key="1">
    <source>
        <dbReference type="ARBA" id="ARBA00004211"/>
    </source>
</evidence>